<keyword evidence="1" id="KW-0472">Membrane</keyword>
<keyword evidence="1" id="KW-1133">Transmembrane helix</keyword>
<gene>
    <name evidence="3" type="ORF">J2S44_006644</name>
</gene>
<dbReference type="SUPFAM" id="SSF50370">
    <property type="entry name" value="Ricin B-like lectins"/>
    <property type="match status" value="2"/>
</dbReference>
<dbReference type="Proteomes" id="UP001183629">
    <property type="component" value="Unassembled WGS sequence"/>
</dbReference>
<accession>A0AAE3ZWC5</accession>
<dbReference type="PROSITE" id="PS50231">
    <property type="entry name" value="RICIN_B_LECTIN"/>
    <property type="match status" value="2"/>
</dbReference>
<dbReference type="InterPro" id="IPR000772">
    <property type="entry name" value="Ricin_B_lectin"/>
</dbReference>
<evidence type="ECO:0000313" key="4">
    <source>
        <dbReference type="Proteomes" id="UP001183629"/>
    </source>
</evidence>
<feature type="transmembrane region" description="Helical" evidence="1">
    <location>
        <begin position="20"/>
        <end position="43"/>
    </location>
</feature>
<dbReference type="EMBL" id="JAVDYC010000001">
    <property type="protein sequence ID" value="MDR7326394.1"/>
    <property type="molecule type" value="Genomic_DNA"/>
</dbReference>
<evidence type="ECO:0000256" key="1">
    <source>
        <dbReference type="SAM" id="Phobius"/>
    </source>
</evidence>
<feature type="domain" description="Ricin B lectin" evidence="2">
    <location>
        <begin position="186"/>
        <end position="307"/>
    </location>
</feature>
<dbReference type="RefSeq" id="WP_310422000.1">
    <property type="nucleotide sequence ID" value="NZ_JAVDYC010000001.1"/>
</dbReference>
<comment type="caution">
    <text evidence="3">The sequence shown here is derived from an EMBL/GenBank/DDBJ whole genome shotgun (WGS) entry which is preliminary data.</text>
</comment>
<evidence type="ECO:0000313" key="3">
    <source>
        <dbReference type="EMBL" id="MDR7326394.1"/>
    </source>
</evidence>
<sequence length="525" mass="55169">MRKLLNRVRRDDRGSLPLALMVTLVGTTLGGLLVTLVTTQLVATRVADARVQALQAAQTGLDVALSQIRGAVAGGVGNQKLLPCLPLTGALGGSDPSSYSVTVTYYNSDPQGKDAAWLQAASNRVNCVSLNGTVAVPAYALLTSTGSATRGSTTTKRELSGTYMFHTTNENISGGLIHVFRGSTSLNDLCMDAGSGSPAEGTPVKMQICNAGAVAQTWAYNPNLSISLVSSKGGSRPLGLCLEAVAQRTDRSPIVLKACNAVVPALYKQQWSINDSANLVNSRADGTDTDGFCINVASANSPGSGLYITNRNCGGSYNNVQTFSPDATVGGGQAASAIGRSIGQLVNYAQFGRCLDATGGDPNASHMIAWICKQNPNAGLVMWNQRYNLPDLPAGKAGKADNTAQGTITTTYTDSRGNKITICLQSPLAVEVGRYVLTRGCDNGTDQRWTVKGQTNSYATSYTIVDSSGFCLTPRDPKLANPDLFQEVNKVSKIYVAKCDGSTLQKWNADSNIIAAMALKDVKEK</sequence>
<dbReference type="CDD" id="cd00161">
    <property type="entry name" value="beta-trefoil_Ricin-like"/>
    <property type="match status" value="1"/>
</dbReference>
<dbReference type="AlphaFoldDB" id="A0AAE3ZWC5"/>
<protein>
    <recommendedName>
        <fullName evidence="2">Ricin B lectin domain-containing protein</fullName>
    </recommendedName>
</protein>
<name>A0AAE3ZWC5_9ACTN</name>
<dbReference type="InterPro" id="IPR035992">
    <property type="entry name" value="Ricin_B-like_lectins"/>
</dbReference>
<keyword evidence="4" id="KW-1185">Reference proteome</keyword>
<evidence type="ECO:0000259" key="2">
    <source>
        <dbReference type="Pfam" id="PF00652"/>
    </source>
</evidence>
<dbReference type="Gene3D" id="2.80.10.50">
    <property type="match status" value="3"/>
</dbReference>
<proteinExistence type="predicted"/>
<organism evidence="3 4">
    <name type="scientific">Catenuloplanes niger</name>
    <dbReference type="NCBI Taxonomy" id="587534"/>
    <lineage>
        <taxon>Bacteria</taxon>
        <taxon>Bacillati</taxon>
        <taxon>Actinomycetota</taxon>
        <taxon>Actinomycetes</taxon>
        <taxon>Micromonosporales</taxon>
        <taxon>Micromonosporaceae</taxon>
        <taxon>Catenuloplanes</taxon>
    </lineage>
</organism>
<reference evidence="3 4" key="1">
    <citation type="submission" date="2023-07" db="EMBL/GenBank/DDBJ databases">
        <title>Sequencing the genomes of 1000 actinobacteria strains.</title>
        <authorList>
            <person name="Klenk H.-P."/>
        </authorList>
    </citation>
    <scope>NUCLEOTIDE SEQUENCE [LARGE SCALE GENOMIC DNA]</scope>
    <source>
        <strain evidence="3 4">DSM 44711</strain>
    </source>
</reference>
<dbReference type="Pfam" id="PF00652">
    <property type="entry name" value="Ricin_B_lectin"/>
    <property type="match status" value="1"/>
</dbReference>
<keyword evidence="1" id="KW-0812">Transmembrane</keyword>